<accession>A0AAU9EH83</accession>
<reference evidence="1 2" key="1">
    <citation type="submission" date="2023-08" db="EMBL/GenBank/DDBJ databases">
        <title>Helicovermis profunda gen. nov., sp. nov., a novel mesophilic, fermentative bacterium within the Bacillota from a deep-sea hydrothermal vent chimney.</title>
        <authorList>
            <person name="Miyazaki U."/>
            <person name="Mizutani D."/>
            <person name="Hashimoto Y."/>
            <person name="Tame A."/>
            <person name="Sawayama S."/>
            <person name="Miyazaki J."/>
            <person name="Takai K."/>
            <person name="Nakagawa S."/>
        </authorList>
    </citation>
    <scope>NUCLEOTIDE SEQUENCE [LARGE SCALE GENOMIC DNA]</scope>
    <source>
        <strain evidence="1 2">S502</strain>
    </source>
</reference>
<dbReference type="Proteomes" id="UP001321786">
    <property type="component" value="Chromosome"/>
</dbReference>
<gene>
    <name evidence="1" type="ORF">HLPR_11490</name>
</gene>
<dbReference type="KEGG" id="hprf:HLPR_11490"/>
<dbReference type="AlphaFoldDB" id="A0AAU9EH83"/>
<evidence type="ECO:0000313" key="2">
    <source>
        <dbReference type="Proteomes" id="UP001321786"/>
    </source>
</evidence>
<evidence type="ECO:0000313" key="1">
    <source>
        <dbReference type="EMBL" id="BEP28818.1"/>
    </source>
</evidence>
<proteinExistence type="predicted"/>
<keyword evidence="2" id="KW-1185">Reference proteome</keyword>
<protein>
    <submittedName>
        <fullName evidence="1">Uncharacterized protein</fullName>
    </submittedName>
</protein>
<sequence length="138" mass="16204">MIIFSVNNNEEVITFPIEPNDIPIEKQYAHTKFSTFQDGDLTLINKNSGLKVVTINSFFPEYPNKYSFQERNSLEPKEYIDFFNKWSEVPLRIYITDKFGKEKLNMPCVITSFTYSEDKAKDTIYNLSVQEFKFVGEL</sequence>
<name>A0AAU9EH83_9FIRM</name>
<dbReference type="EMBL" id="AP028654">
    <property type="protein sequence ID" value="BEP28818.1"/>
    <property type="molecule type" value="Genomic_DNA"/>
</dbReference>
<dbReference type="RefSeq" id="WP_338537123.1">
    <property type="nucleotide sequence ID" value="NZ_AP028654.1"/>
</dbReference>
<organism evidence="1 2">
    <name type="scientific">Helicovermis profundi</name>
    <dbReference type="NCBI Taxonomy" id="3065157"/>
    <lineage>
        <taxon>Bacteria</taxon>
        <taxon>Bacillati</taxon>
        <taxon>Bacillota</taxon>
        <taxon>Clostridia</taxon>
        <taxon>Helicovermis</taxon>
    </lineage>
</organism>